<dbReference type="PANTHER" id="PTHR46116:SF15">
    <property type="entry name" value="(E3-INDEPENDENT) E2 UBIQUITIN-CONJUGATING ENZYME"/>
    <property type="match status" value="1"/>
</dbReference>
<proteinExistence type="predicted"/>
<dbReference type="Pfam" id="PF23046">
    <property type="entry name" value="tSH3-B_UBE2O"/>
    <property type="match status" value="1"/>
</dbReference>
<sequence length="971" mass="110453">MREINKNKLLSSPDQEAESTSVSAGDDIDQENCKKGRLYPGDLVVYKSSYPWDLNPTFGTVVIPRSPKAPNAPNNVASTSDDLITEKKQPSEAAVITIEHEPANNATALKPDVRTDVTTNSAQEADSTSEAQPSPNLTVHWDTSNRLRQMKRNEVSIIDRMLVRGTRVRNSEGISGTVVNYNVKATLQIVGTNSIIQNVPLTDLSPISAFVRGQSVLYNNWVGTITNVKRKVWFQMDRGSSFFVETLESDGFMKTDPYWGLGVACPNVRTPFSPAVLKNAKWTSKYMKFLWKWFPPLSFFYSFSSATVTRVQPTSVTIKWLAPAPSAKNADVPPPSTFDDNLDHLKILTMPNSEFAGLNSVRMYRVKPEDELITYGSWFSQFRHKFVEPSTENSRQNYFCSRTAPINKGGIPGLDKTEVPVKILLRHNYVDIQWDNNKKERLPSINVPEVYEPKTYESLRCGMVVISDTHPVESKRYGVIQHSEDLVEAKTCTVRVHWFCEGKQKDCVVQDEGITEESIYSVCPHSKFSLFQRNTILFSNDPELHEFNAGVVIDVDITQGNMIIYCTDNRYRKVWPHMVIPFPKRCSWNFFTRKWVVDDLIPPPQQLGIEHYPKNYELSLTEVEEVLSDFRTRNKRGLWEDPQFDILENVPDNHYFKRSATMVDSHLIRVVRDEFDIIRGNVPDGVYIRVYEDRMDLISALIIGPAKTPFENCPLMFDLKLPKTFPRTSPQVQFISYADEIHPLISDDGNFCQANLQWKYSAEDNEVHQPKSYILEAVRSIQGLFFTREPFYADAIRNQESPTPEDQEKSRAYNEAVFLQVLDAYYQTALKPHEPWKQLVADHVLRTIPKKVSVIEHWFLGEDASNEAAGSQSQLVPSFPLLPVTKGFKLTLDARMKNLRTILANCVPPPTEETQEAEIPLKPGKARSSSSLVSTLEELLHQQVRATLMNTKGVLEKKGDKDENSFLLADI</sequence>
<keyword evidence="1" id="KW-0808">Transferase</keyword>
<reference evidence="5" key="1">
    <citation type="submission" date="2021-06" db="EMBL/GenBank/DDBJ databases">
        <authorList>
            <person name="Hodson N. C."/>
            <person name="Mongue J. A."/>
            <person name="Jaron S. K."/>
        </authorList>
    </citation>
    <scope>NUCLEOTIDE SEQUENCE</scope>
</reference>
<dbReference type="PROSITE" id="PS50127">
    <property type="entry name" value="UBC_2"/>
    <property type="match status" value="1"/>
</dbReference>
<dbReference type="AlphaFoldDB" id="A0A8J2PA07"/>
<gene>
    <name evidence="5" type="ORF">AFUS01_LOCUS20363</name>
</gene>
<protein>
    <recommendedName>
        <fullName evidence="4">UBC core domain-containing protein</fullName>
    </recommendedName>
</protein>
<feature type="region of interest" description="Disordered" evidence="3">
    <location>
        <begin position="1"/>
        <end position="35"/>
    </location>
</feature>
<feature type="region of interest" description="Disordered" evidence="3">
    <location>
        <begin position="103"/>
        <end position="139"/>
    </location>
</feature>
<feature type="compositionally biased region" description="Polar residues" evidence="3">
    <location>
        <begin position="116"/>
        <end position="139"/>
    </location>
</feature>
<feature type="compositionally biased region" description="Polar residues" evidence="3">
    <location>
        <begin position="8"/>
        <end position="23"/>
    </location>
</feature>
<evidence type="ECO:0000256" key="1">
    <source>
        <dbReference type="ARBA" id="ARBA00022679"/>
    </source>
</evidence>
<keyword evidence="2" id="KW-0833">Ubl conjugation pathway</keyword>
<accession>A0A8J2PA07</accession>
<dbReference type="PANTHER" id="PTHR46116">
    <property type="entry name" value="(E3-INDEPENDENT) E2 UBIQUITIN-CONJUGATING ENZYME"/>
    <property type="match status" value="1"/>
</dbReference>
<dbReference type="InterPro" id="IPR000608">
    <property type="entry name" value="UBC"/>
</dbReference>
<organism evidence="5 6">
    <name type="scientific">Allacma fusca</name>
    <dbReference type="NCBI Taxonomy" id="39272"/>
    <lineage>
        <taxon>Eukaryota</taxon>
        <taxon>Metazoa</taxon>
        <taxon>Ecdysozoa</taxon>
        <taxon>Arthropoda</taxon>
        <taxon>Hexapoda</taxon>
        <taxon>Collembola</taxon>
        <taxon>Symphypleona</taxon>
        <taxon>Sminthuridae</taxon>
        <taxon>Allacma</taxon>
    </lineage>
</organism>
<evidence type="ECO:0000313" key="5">
    <source>
        <dbReference type="EMBL" id="CAG7731792.1"/>
    </source>
</evidence>
<dbReference type="InterPro" id="IPR057735">
    <property type="entry name" value="UBE2O-like_tSH3-B"/>
</dbReference>
<feature type="domain" description="UBC core" evidence="4">
    <location>
        <begin position="666"/>
        <end position="826"/>
    </location>
</feature>
<evidence type="ECO:0000256" key="2">
    <source>
        <dbReference type="ARBA" id="ARBA00022786"/>
    </source>
</evidence>
<dbReference type="EMBL" id="CAJVCH010219875">
    <property type="protein sequence ID" value="CAG7731792.1"/>
    <property type="molecule type" value="Genomic_DNA"/>
</dbReference>
<dbReference type="GO" id="GO:0061631">
    <property type="term" value="F:ubiquitin conjugating enzyme activity"/>
    <property type="evidence" value="ECO:0007669"/>
    <property type="project" value="TreeGrafter"/>
</dbReference>
<name>A0A8J2PA07_9HEXA</name>
<dbReference type="Pfam" id="PF00179">
    <property type="entry name" value="UQ_con"/>
    <property type="match status" value="1"/>
</dbReference>
<dbReference type="OrthoDB" id="47801at2759"/>
<evidence type="ECO:0000256" key="3">
    <source>
        <dbReference type="SAM" id="MobiDB-lite"/>
    </source>
</evidence>
<keyword evidence="6" id="KW-1185">Reference proteome</keyword>
<evidence type="ECO:0000259" key="4">
    <source>
        <dbReference type="PROSITE" id="PS50127"/>
    </source>
</evidence>
<dbReference type="Proteomes" id="UP000708208">
    <property type="component" value="Unassembled WGS sequence"/>
</dbReference>
<evidence type="ECO:0000313" key="6">
    <source>
        <dbReference type="Proteomes" id="UP000708208"/>
    </source>
</evidence>
<comment type="caution">
    <text evidence="5">The sequence shown here is derived from an EMBL/GenBank/DDBJ whole genome shotgun (WGS) entry which is preliminary data.</text>
</comment>